<dbReference type="Gene3D" id="3.40.50.10170">
    <property type="match status" value="1"/>
</dbReference>
<dbReference type="GO" id="GO:0008289">
    <property type="term" value="F:lipid binding"/>
    <property type="evidence" value="ECO:0007669"/>
    <property type="project" value="UniProtKB-KW"/>
</dbReference>
<evidence type="ECO:0000256" key="1">
    <source>
        <dbReference type="ARBA" id="ARBA00023121"/>
    </source>
</evidence>
<dbReference type="PROSITE" id="PS51482">
    <property type="entry name" value="DEGV"/>
    <property type="match status" value="1"/>
</dbReference>
<dbReference type="PANTHER" id="PTHR33434">
    <property type="entry name" value="DEGV DOMAIN-CONTAINING PROTEIN DR_1986-RELATED"/>
    <property type="match status" value="1"/>
</dbReference>
<evidence type="ECO:0000313" key="3">
    <source>
        <dbReference type="Proteomes" id="UP001174909"/>
    </source>
</evidence>
<sequence>MAGREALRRAGGSMAIRIVTDSVSDLPPALAQANDITVIPCYVIIGSETYKDGVEITPERFYSRLPTLSRLPSTSQPTIADFQEVYQRLLDQGHQIVSIHVSAKLSGTLNSAAQAKAALGDSSDIEIVDSQMASAPMALVVLDAARMARETSDFREVARRVRGSLVRNHGFVMVDTLEYLQKGGRIGKAQAFLGGMLKVKPILTIRDGEVHPLERPRSLERAKNRLIEMARELAPIRQINISYSTDRVQALGLRAELAELVGPEHLVESRFGPVLGAYVGPNALGVAVTQGSDD</sequence>
<keyword evidence="3" id="KW-1185">Reference proteome</keyword>
<reference evidence="2" key="1">
    <citation type="submission" date="2023-03" db="EMBL/GenBank/DDBJ databases">
        <authorList>
            <person name="Steffen K."/>
            <person name="Cardenas P."/>
        </authorList>
    </citation>
    <scope>NUCLEOTIDE SEQUENCE</scope>
</reference>
<name>A0AA35X1H3_GEOBA</name>
<dbReference type="NCBIfam" id="TIGR00762">
    <property type="entry name" value="DegV"/>
    <property type="match status" value="1"/>
</dbReference>
<dbReference type="Pfam" id="PF02645">
    <property type="entry name" value="DegV"/>
    <property type="match status" value="1"/>
</dbReference>
<organism evidence="2 3">
    <name type="scientific">Geodia barretti</name>
    <name type="common">Barrett's horny sponge</name>
    <dbReference type="NCBI Taxonomy" id="519541"/>
    <lineage>
        <taxon>Eukaryota</taxon>
        <taxon>Metazoa</taxon>
        <taxon>Porifera</taxon>
        <taxon>Demospongiae</taxon>
        <taxon>Heteroscleromorpha</taxon>
        <taxon>Tetractinellida</taxon>
        <taxon>Astrophorina</taxon>
        <taxon>Geodiidae</taxon>
        <taxon>Geodia</taxon>
    </lineage>
</organism>
<proteinExistence type="predicted"/>
<dbReference type="InterPro" id="IPR043168">
    <property type="entry name" value="DegV_C"/>
</dbReference>
<accession>A0AA35X1H3</accession>
<dbReference type="PANTHER" id="PTHR33434:SF2">
    <property type="entry name" value="FATTY ACID-BINDING PROTEIN TM_1468"/>
    <property type="match status" value="1"/>
</dbReference>
<dbReference type="InterPro" id="IPR050270">
    <property type="entry name" value="DegV_domain_contain"/>
</dbReference>
<gene>
    <name evidence="2" type="ORF">GBAR_LOCUS23203</name>
</gene>
<dbReference type="SUPFAM" id="SSF82549">
    <property type="entry name" value="DAK1/DegV-like"/>
    <property type="match status" value="1"/>
</dbReference>
<dbReference type="InterPro" id="IPR003797">
    <property type="entry name" value="DegV"/>
</dbReference>
<dbReference type="EMBL" id="CASHTH010003211">
    <property type="protein sequence ID" value="CAI8041813.1"/>
    <property type="molecule type" value="Genomic_DNA"/>
</dbReference>
<dbReference type="Proteomes" id="UP001174909">
    <property type="component" value="Unassembled WGS sequence"/>
</dbReference>
<comment type="caution">
    <text evidence="2">The sequence shown here is derived from an EMBL/GenBank/DDBJ whole genome shotgun (WGS) entry which is preliminary data.</text>
</comment>
<protein>
    <submittedName>
        <fullName evidence="2">DegV domain-containing protein CPE0304</fullName>
    </submittedName>
</protein>
<dbReference type="AlphaFoldDB" id="A0AA35X1H3"/>
<dbReference type="Gene3D" id="3.30.1180.10">
    <property type="match status" value="1"/>
</dbReference>
<keyword evidence="1" id="KW-0446">Lipid-binding</keyword>
<evidence type="ECO:0000313" key="2">
    <source>
        <dbReference type="EMBL" id="CAI8041813.1"/>
    </source>
</evidence>